<feature type="compositionally biased region" description="Basic and acidic residues" evidence="1">
    <location>
        <begin position="1"/>
        <end position="11"/>
    </location>
</feature>
<dbReference type="EMBL" id="JOJR01000007">
    <property type="protein sequence ID" value="RCN52405.1"/>
    <property type="molecule type" value="Genomic_DNA"/>
</dbReference>
<proteinExistence type="predicted"/>
<feature type="compositionally biased region" description="Basic residues" evidence="1">
    <location>
        <begin position="25"/>
        <end position="41"/>
    </location>
</feature>
<evidence type="ECO:0000313" key="2">
    <source>
        <dbReference type="EMBL" id="RCN52405.1"/>
    </source>
</evidence>
<evidence type="ECO:0000256" key="1">
    <source>
        <dbReference type="SAM" id="MobiDB-lite"/>
    </source>
</evidence>
<feature type="compositionally biased region" description="Basic residues" evidence="1">
    <location>
        <begin position="55"/>
        <end position="74"/>
    </location>
</feature>
<protein>
    <submittedName>
        <fullName evidence="2">Uncharacterized protein</fullName>
    </submittedName>
</protein>
<evidence type="ECO:0000313" key="3">
    <source>
        <dbReference type="Proteomes" id="UP000252519"/>
    </source>
</evidence>
<gene>
    <name evidence="2" type="ORF">ANCCAN_01448</name>
</gene>
<sequence length="74" mass="8777">MKEPTTNDRRNQPTSAVNGLTKSFLVKKRKRRKRLHGHGSKKSMLSKLASQGKLQRCRQGRKQKRRNHQRRKSR</sequence>
<name>A0A368HAX8_ANCCA</name>
<organism evidence="2 3">
    <name type="scientific">Ancylostoma caninum</name>
    <name type="common">Dog hookworm</name>
    <dbReference type="NCBI Taxonomy" id="29170"/>
    <lineage>
        <taxon>Eukaryota</taxon>
        <taxon>Metazoa</taxon>
        <taxon>Ecdysozoa</taxon>
        <taxon>Nematoda</taxon>
        <taxon>Chromadorea</taxon>
        <taxon>Rhabditida</taxon>
        <taxon>Rhabditina</taxon>
        <taxon>Rhabditomorpha</taxon>
        <taxon>Strongyloidea</taxon>
        <taxon>Ancylostomatidae</taxon>
        <taxon>Ancylostomatinae</taxon>
        <taxon>Ancylostoma</taxon>
    </lineage>
</organism>
<reference evidence="2 3" key="1">
    <citation type="submission" date="2014-10" db="EMBL/GenBank/DDBJ databases">
        <title>Draft genome of the hookworm Ancylostoma caninum.</title>
        <authorList>
            <person name="Mitreva M."/>
        </authorList>
    </citation>
    <scope>NUCLEOTIDE SEQUENCE [LARGE SCALE GENOMIC DNA]</scope>
    <source>
        <strain evidence="2 3">Baltimore</strain>
    </source>
</reference>
<accession>A0A368HAX8</accession>
<dbReference type="Proteomes" id="UP000252519">
    <property type="component" value="Unassembled WGS sequence"/>
</dbReference>
<feature type="compositionally biased region" description="Polar residues" evidence="1">
    <location>
        <begin position="12"/>
        <end position="21"/>
    </location>
</feature>
<feature type="region of interest" description="Disordered" evidence="1">
    <location>
        <begin position="1"/>
        <end position="74"/>
    </location>
</feature>
<comment type="caution">
    <text evidence="2">The sequence shown here is derived from an EMBL/GenBank/DDBJ whole genome shotgun (WGS) entry which is preliminary data.</text>
</comment>
<dbReference type="AlphaFoldDB" id="A0A368HAX8"/>
<keyword evidence="3" id="KW-1185">Reference proteome</keyword>